<evidence type="ECO:0000313" key="1">
    <source>
        <dbReference type="EMBL" id="MBD4335915.1"/>
    </source>
</evidence>
<organism evidence="1 2">
    <name type="scientific">Xanthomonas citri pv. citri</name>
    <dbReference type="NCBI Taxonomy" id="611301"/>
    <lineage>
        <taxon>Bacteria</taxon>
        <taxon>Pseudomonadati</taxon>
        <taxon>Pseudomonadota</taxon>
        <taxon>Gammaproteobacteria</taxon>
        <taxon>Lysobacterales</taxon>
        <taxon>Lysobacteraceae</taxon>
        <taxon>Xanthomonas</taxon>
    </lineage>
</organism>
<dbReference type="Gene3D" id="3.30.70.870">
    <property type="entry name" value="Elongation Factor G (Translational Gtpase), domain 3"/>
    <property type="match status" value="1"/>
</dbReference>
<gene>
    <name evidence="1" type="ORF">GUH15_07565</name>
</gene>
<dbReference type="GO" id="GO:0017111">
    <property type="term" value="F:ribonucleoside triphosphate phosphatase activity"/>
    <property type="evidence" value="ECO:0007669"/>
    <property type="project" value="UniProtKB-ARBA"/>
</dbReference>
<dbReference type="Proteomes" id="UP000653002">
    <property type="component" value="Unassembled WGS sequence"/>
</dbReference>
<reference evidence="1" key="1">
    <citation type="submission" date="2020-01" db="EMBL/GenBank/DDBJ databases">
        <authorList>
            <person name="Richard D."/>
        </authorList>
    </citation>
    <scope>NUCLEOTIDE SEQUENCE</scope>
    <source>
        <strain evidence="1">JP541</strain>
    </source>
</reference>
<dbReference type="SUPFAM" id="SSF54980">
    <property type="entry name" value="EF-G C-terminal domain-like"/>
    <property type="match status" value="1"/>
</dbReference>
<feature type="non-terminal residue" evidence="1">
    <location>
        <position position="85"/>
    </location>
</feature>
<protein>
    <submittedName>
        <fullName evidence="1">Translational GTPase TypA</fullName>
    </submittedName>
</protein>
<dbReference type="GO" id="GO:0032561">
    <property type="term" value="F:guanyl ribonucleotide binding"/>
    <property type="evidence" value="ECO:0007669"/>
    <property type="project" value="UniProtKB-ARBA"/>
</dbReference>
<proteinExistence type="predicted"/>
<dbReference type="EMBL" id="JAABFR010000484">
    <property type="protein sequence ID" value="MBD4335915.1"/>
    <property type="molecule type" value="Genomic_DNA"/>
</dbReference>
<evidence type="ECO:0000313" key="2">
    <source>
        <dbReference type="Proteomes" id="UP000653002"/>
    </source>
</evidence>
<dbReference type="GO" id="GO:0043168">
    <property type="term" value="F:anion binding"/>
    <property type="evidence" value="ECO:0007669"/>
    <property type="project" value="UniProtKB-ARBA"/>
</dbReference>
<accession>A0A8I0H3P3</accession>
<feature type="non-terminal residue" evidence="1">
    <location>
        <position position="1"/>
    </location>
</feature>
<name>A0A8I0H3P3_XANCI</name>
<dbReference type="InterPro" id="IPR035647">
    <property type="entry name" value="EFG_III/V"/>
</dbReference>
<dbReference type="AlphaFoldDB" id="A0A8I0H3P3"/>
<sequence length="85" mass="9557">ISIGETICDPKDPQPMEMIHIEEPTLSMNFMVNKSPFAGKVGKFVTSRHIRERLNKELEVNVGLVVEETDSTDCFKVSGRGELHL</sequence>
<comment type="caution">
    <text evidence="1">The sequence shown here is derived from an EMBL/GenBank/DDBJ whole genome shotgun (WGS) entry which is preliminary data.</text>
</comment>